<evidence type="ECO:0000313" key="4">
    <source>
        <dbReference type="Proteomes" id="UP001152320"/>
    </source>
</evidence>
<feature type="region of interest" description="Disordered" evidence="1">
    <location>
        <begin position="488"/>
        <end position="508"/>
    </location>
</feature>
<feature type="region of interest" description="Disordered" evidence="1">
    <location>
        <begin position="230"/>
        <end position="375"/>
    </location>
</feature>
<keyword evidence="4" id="KW-1185">Reference proteome</keyword>
<name>A0A9Q1BUB0_HOLLE</name>
<feature type="region of interest" description="Disordered" evidence="1">
    <location>
        <begin position="128"/>
        <end position="216"/>
    </location>
</feature>
<feature type="compositionally biased region" description="Low complexity" evidence="1">
    <location>
        <begin position="850"/>
        <end position="871"/>
    </location>
</feature>
<evidence type="ECO:0000259" key="2">
    <source>
        <dbReference type="Pfam" id="PF14160"/>
    </source>
</evidence>
<feature type="compositionally biased region" description="Basic residues" evidence="1">
    <location>
        <begin position="142"/>
        <end position="151"/>
    </location>
</feature>
<feature type="compositionally biased region" description="Basic and acidic residues" evidence="1">
    <location>
        <begin position="530"/>
        <end position="543"/>
    </location>
</feature>
<evidence type="ECO:0000256" key="1">
    <source>
        <dbReference type="SAM" id="MobiDB-lite"/>
    </source>
</evidence>
<dbReference type="AlphaFoldDB" id="A0A9Q1BUB0"/>
<accession>A0A9Q1BUB0</accession>
<feature type="compositionally biased region" description="Polar residues" evidence="1">
    <location>
        <begin position="230"/>
        <end position="242"/>
    </location>
</feature>
<feature type="region of interest" description="Disordered" evidence="1">
    <location>
        <begin position="708"/>
        <end position="727"/>
    </location>
</feature>
<proteinExistence type="predicted"/>
<dbReference type="InterPro" id="IPR025741">
    <property type="entry name" value="FAM110_C"/>
</dbReference>
<feature type="compositionally biased region" description="Low complexity" evidence="1">
    <location>
        <begin position="309"/>
        <end position="318"/>
    </location>
</feature>
<gene>
    <name evidence="3" type="ORF">HOLleu_22834</name>
</gene>
<dbReference type="EMBL" id="JAIZAY010000011">
    <property type="protein sequence ID" value="KAJ8032784.1"/>
    <property type="molecule type" value="Genomic_DNA"/>
</dbReference>
<dbReference type="OrthoDB" id="10028183at2759"/>
<reference evidence="3" key="1">
    <citation type="submission" date="2021-10" db="EMBL/GenBank/DDBJ databases">
        <title>Tropical sea cucumber genome reveals ecological adaptation and Cuvierian tubules defense mechanism.</title>
        <authorList>
            <person name="Chen T."/>
        </authorList>
    </citation>
    <scope>NUCLEOTIDE SEQUENCE</scope>
    <source>
        <strain evidence="3">Nanhai2018</strain>
        <tissue evidence="3">Muscle</tissue>
    </source>
</reference>
<feature type="region of interest" description="Disordered" evidence="1">
    <location>
        <begin position="811"/>
        <end position="940"/>
    </location>
</feature>
<protein>
    <recommendedName>
        <fullName evidence="2">Centrosome-associated FAM110 C-terminal domain-containing protein</fullName>
    </recommendedName>
</protein>
<dbReference type="Proteomes" id="UP001152320">
    <property type="component" value="Chromosome 11"/>
</dbReference>
<evidence type="ECO:0000313" key="3">
    <source>
        <dbReference type="EMBL" id="KAJ8032784.1"/>
    </source>
</evidence>
<feature type="compositionally biased region" description="Basic and acidic residues" evidence="1">
    <location>
        <begin position="168"/>
        <end position="209"/>
    </location>
</feature>
<feature type="compositionally biased region" description="Basic residues" evidence="1">
    <location>
        <begin position="919"/>
        <end position="931"/>
    </location>
</feature>
<sequence>MPVAMQSLDDLHDRNPSPLQTINRGPVFFRERTVANSKASRKPDFGGQSVHVKKGEDGNTDGNDNFMKMRSRGRHKDRDSSIGARRLYSNKNETNLIDMSLQMAQRNSDGEGVDSSEPKLSVKERVQLLNTQNRDPPETSRGRHRGPRGWLKKRDQSAPPSNNRNRVFQKEQPSREKGSSARRSRSIERASDQKSRDKPLDDRLEESKLKAKHQIQSALSYSKNFLNQSEVSQIERGGSNSTHVKDDDNAGPAASRPIGEPHFNPRSRMRDARTVKNFSKSISVKRNSPPGSHVQNVLNSLRQKEHTVESTSESSLTVSEREKSEERSGVSVKRMVSFIHKGGLKDTTTSRPSDVQRQKYSENKQNGQDSDQFSVFSSSQTDSVIPVKKPFKFHVTSFTKTTLDTERNHSEAELKQDFSLSQKKETDKFKEPVLENRYVPKLENEMVGPLKSESLSFDCDDKMDSGINFNLSADDVEGNVEVIASENKVTSGSEKGHQNVGTNSANVSSVSHGLQVYNLHYRSDSSSSRSKNDVIETREKDGADPEWEEIVAKSYALSSTSEIEPDATGNYKGAQTTSNSKPPLKKISSQSTYKESDNDDVFDGSMHPLDFALAVHGINEYTVPQSPDRSHASKSTPRDGVVFARRVQVTDEADGNLGVKDDDTRIESGLEEKLVTYKSGNCDKSEPIYAEIKKERKPSEVAVLGKVTPLTKSSSGESKSSRKKETYSSLTTVNLKADTSQSVYTVTDVNSSHDVSVEVDVDSEEDYVKINPSYNPPLNAKNADVLILKGEDEGKIKSRQEEPVMSKIFQEETQDNPLPSPPGVQTVKVSAASPEVRRHRMKAKHYKMPSKSSVTSTGSVSYQHSSHSSASNDAGNRRRSRNKKTSVLSPALFIKPKDLPPNDITVIDPHSSVDSTKTPRSRSHSRTKSHRSNSDVSSTSASSLSQLNKFFDMMGLESDVLSSVLQPVSYEDDSVFQDMHTWRVGSSTNSSQSGGLSEGSRVSEDGVMNMKRLTKLPDQSQSIITKNARVIKWLVQCVDFRLLVTPVRFRRVYPQIVKEYFTEIQDASDPTDRMADRIG</sequence>
<feature type="compositionally biased region" description="Basic residues" evidence="1">
    <location>
        <begin position="837"/>
        <end position="848"/>
    </location>
</feature>
<organism evidence="3 4">
    <name type="scientific">Holothuria leucospilota</name>
    <name type="common">Black long sea cucumber</name>
    <name type="synonym">Mertensiothuria leucospilota</name>
    <dbReference type="NCBI Taxonomy" id="206669"/>
    <lineage>
        <taxon>Eukaryota</taxon>
        <taxon>Metazoa</taxon>
        <taxon>Echinodermata</taxon>
        <taxon>Eleutherozoa</taxon>
        <taxon>Echinozoa</taxon>
        <taxon>Holothuroidea</taxon>
        <taxon>Aspidochirotacea</taxon>
        <taxon>Aspidochirotida</taxon>
        <taxon>Holothuriidae</taxon>
        <taxon>Holothuria</taxon>
    </lineage>
</organism>
<feature type="region of interest" description="Disordered" evidence="1">
    <location>
        <begin position="1"/>
        <end position="89"/>
    </location>
</feature>
<feature type="region of interest" description="Disordered" evidence="1">
    <location>
        <begin position="559"/>
        <end position="601"/>
    </location>
</feature>
<dbReference type="Pfam" id="PF14160">
    <property type="entry name" value="FAM110_C"/>
    <property type="match status" value="1"/>
</dbReference>
<feature type="compositionally biased region" description="Polar residues" evidence="1">
    <location>
        <begin position="573"/>
        <end position="593"/>
    </location>
</feature>
<feature type="domain" description="Centrosome-associated FAM110 C-terminal" evidence="2">
    <location>
        <begin position="927"/>
        <end position="1037"/>
    </location>
</feature>
<comment type="caution">
    <text evidence="3">The sequence shown here is derived from an EMBL/GenBank/DDBJ whole genome shotgun (WGS) entry which is preliminary data.</text>
</comment>
<feature type="region of interest" description="Disordered" evidence="1">
    <location>
        <begin position="520"/>
        <end position="547"/>
    </location>
</feature>
<feature type="compositionally biased region" description="Polar residues" evidence="1">
    <location>
        <begin position="276"/>
        <end position="301"/>
    </location>
</feature>
<feature type="compositionally biased region" description="Basic and acidic residues" evidence="1">
    <location>
        <begin position="319"/>
        <end position="328"/>
    </location>
</feature>